<keyword evidence="1" id="KW-0732">Signal</keyword>
<dbReference type="Proteomes" id="UP001500841">
    <property type="component" value="Unassembled WGS sequence"/>
</dbReference>
<dbReference type="InterPro" id="IPR021255">
    <property type="entry name" value="DUF2807"/>
</dbReference>
<feature type="domain" description="Putative auto-transporter adhesin head GIN" evidence="2">
    <location>
        <begin position="49"/>
        <end position="215"/>
    </location>
</feature>
<name>A0ABP7WXQ1_9SPHI</name>
<proteinExistence type="predicted"/>
<dbReference type="Gene3D" id="2.160.20.120">
    <property type="match status" value="1"/>
</dbReference>
<organism evidence="3 4">
    <name type="scientific">Mucilaginibacter panaciglaebae</name>
    <dbReference type="NCBI Taxonomy" id="502331"/>
    <lineage>
        <taxon>Bacteria</taxon>
        <taxon>Pseudomonadati</taxon>
        <taxon>Bacteroidota</taxon>
        <taxon>Sphingobacteriia</taxon>
        <taxon>Sphingobacteriales</taxon>
        <taxon>Sphingobacteriaceae</taxon>
        <taxon>Mucilaginibacter</taxon>
    </lineage>
</organism>
<sequence>MKTSNKLLTAVAVLLIASVVLSDTALQAEYLKGDYKKPHYGMVSVPVKDFDAIQDYIADDIQLDVSQSEKFEVWIDKGTDKDLVFKVENRILKINFKNINNGNDHNYVVKIKCPRINSLSTATSPSAKTIYNWGTTTIGWFKQDSLRIISNAPGTVSVTGELKKLNILNYQGEVGVGGSKIDTANFNIQNESKLTIDDVRIGKINYNLSKKARVTLSGNSAKQLMH</sequence>
<protein>
    <recommendedName>
        <fullName evidence="2">Putative auto-transporter adhesin head GIN domain-containing protein</fullName>
    </recommendedName>
</protein>
<evidence type="ECO:0000256" key="1">
    <source>
        <dbReference type="SAM" id="SignalP"/>
    </source>
</evidence>
<gene>
    <name evidence="3" type="ORF">GCM10022392_23220</name>
</gene>
<evidence type="ECO:0000259" key="2">
    <source>
        <dbReference type="Pfam" id="PF10988"/>
    </source>
</evidence>
<evidence type="ECO:0000313" key="3">
    <source>
        <dbReference type="EMBL" id="GAA4098704.1"/>
    </source>
</evidence>
<feature type="signal peptide" evidence="1">
    <location>
        <begin position="1"/>
        <end position="22"/>
    </location>
</feature>
<dbReference type="Pfam" id="PF10988">
    <property type="entry name" value="DUF2807"/>
    <property type="match status" value="1"/>
</dbReference>
<accession>A0ABP7WXQ1</accession>
<reference evidence="4" key="1">
    <citation type="journal article" date="2019" name="Int. J. Syst. Evol. Microbiol.">
        <title>The Global Catalogue of Microorganisms (GCM) 10K type strain sequencing project: providing services to taxonomists for standard genome sequencing and annotation.</title>
        <authorList>
            <consortium name="The Broad Institute Genomics Platform"/>
            <consortium name="The Broad Institute Genome Sequencing Center for Infectious Disease"/>
            <person name="Wu L."/>
            <person name="Ma J."/>
        </authorList>
    </citation>
    <scope>NUCLEOTIDE SEQUENCE [LARGE SCALE GENOMIC DNA]</scope>
    <source>
        <strain evidence="4">JCM 17085</strain>
    </source>
</reference>
<dbReference type="EMBL" id="BAABCV010000008">
    <property type="protein sequence ID" value="GAA4098704.1"/>
    <property type="molecule type" value="Genomic_DNA"/>
</dbReference>
<comment type="caution">
    <text evidence="3">The sequence shown here is derived from an EMBL/GenBank/DDBJ whole genome shotgun (WGS) entry which is preliminary data.</text>
</comment>
<feature type="chain" id="PRO_5045197120" description="Putative auto-transporter adhesin head GIN domain-containing protein" evidence="1">
    <location>
        <begin position="23"/>
        <end position="226"/>
    </location>
</feature>
<keyword evidence="4" id="KW-1185">Reference proteome</keyword>
<evidence type="ECO:0000313" key="4">
    <source>
        <dbReference type="Proteomes" id="UP001500841"/>
    </source>
</evidence>
<dbReference type="RefSeq" id="WP_345104447.1">
    <property type="nucleotide sequence ID" value="NZ_BAABCV010000008.1"/>
</dbReference>